<dbReference type="EMBL" id="LHPG02000008">
    <property type="protein sequence ID" value="PRW56413.1"/>
    <property type="molecule type" value="Genomic_DNA"/>
</dbReference>
<reference evidence="2 3" key="1">
    <citation type="journal article" date="2018" name="Plant J.">
        <title>Genome sequences of Chlorella sorokiniana UTEX 1602 and Micractinium conductrix SAG 241.80: implications to maltose excretion by a green alga.</title>
        <authorList>
            <person name="Arriola M.B."/>
            <person name="Velmurugan N."/>
            <person name="Zhang Y."/>
            <person name="Plunkett M.H."/>
            <person name="Hondzo H."/>
            <person name="Barney B.M."/>
        </authorList>
    </citation>
    <scope>NUCLEOTIDE SEQUENCE [LARGE SCALE GENOMIC DNA]</scope>
    <source>
        <strain evidence="3">UTEX 1602</strain>
    </source>
</reference>
<evidence type="ECO:0000256" key="1">
    <source>
        <dbReference type="SAM" id="MobiDB-lite"/>
    </source>
</evidence>
<protein>
    <submittedName>
        <fullName evidence="2">Uncharacterized protein</fullName>
    </submittedName>
</protein>
<gene>
    <name evidence="2" type="ORF">C2E21_4657</name>
</gene>
<evidence type="ECO:0000313" key="2">
    <source>
        <dbReference type="EMBL" id="PRW56413.1"/>
    </source>
</evidence>
<name>A0A2P6TQV3_CHLSO</name>
<keyword evidence="3" id="KW-1185">Reference proteome</keyword>
<feature type="region of interest" description="Disordered" evidence="1">
    <location>
        <begin position="1"/>
        <end position="21"/>
    </location>
</feature>
<organism evidence="2 3">
    <name type="scientific">Chlorella sorokiniana</name>
    <name type="common">Freshwater green alga</name>
    <dbReference type="NCBI Taxonomy" id="3076"/>
    <lineage>
        <taxon>Eukaryota</taxon>
        <taxon>Viridiplantae</taxon>
        <taxon>Chlorophyta</taxon>
        <taxon>core chlorophytes</taxon>
        <taxon>Trebouxiophyceae</taxon>
        <taxon>Chlorellales</taxon>
        <taxon>Chlorellaceae</taxon>
        <taxon>Chlorella clade</taxon>
        <taxon>Chlorella</taxon>
    </lineage>
</organism>
<comment type="caution">
    <text evidence="2">The sequence shown here is derived from an EMBL/GenBank/DDBJ whole genome shotgun (WGS) entry which is preliminary data.</text>
</comment>
<evidence type="ECO:0000313" key="3">
    <source>
        <dbReference type="Proteomes" id="UP000239899"/>
    </source>
</evidence>
<sequence length="144" mass="15047">MLGDAAAEQAQHSAAEAANSADEVQALQGGLRSLRLAQQEQERWLRSLPDASQVSASELIQRVQPLLAPAAALAPFLREHWAQSEQVAADRLALARAAAARSCAYLRCANLGGEGGSGGGAGRGQPAVQRLPCGVVLPHRLLPR</sequence>
<proteinExistence type="predicted"/>
<dbReference type="Proteomes" id="UP000239899">
    <property type="component" value="Unassembled WGS sequence"/>
</dbReference>
<dbReference type="AlphaFoldDB" id="A0A2P6TQV3"/>
<accession>A0A2P6TQV3</accession>